<accession>A0A7W4V0T3</accession>
<dbReference type="SMART" id="SM00344">
    <property type="entry name" value="HTH_ASNC"/>
    <property type="match status" value="2"/>
</dbReference>
<dbReference type="PANTHER" id="PTHR30154:SF34">
    <property type="entry name" value="TRANSCRIPTIONAL REGULATOR AZLB"/>
    <property type="match status" value="1"/>
</dbReference>
<evidence type="ECO:0000313" key="6">
    <source>
        <dbReference type="Proteomes" id="UP000538196"/>
    </source>
</evidence>
<dbReference type="Gene3D" id="3.30.70.920">
    <property type="match status" value="1"/>
</dbReference>
<dbReference type="Pfam" id="PF01037">
    <property type="entry name" value="AsnC_trans_reg"/>
    <property type="match status" value="1"/>
</dbReference>
<dbReference type="PRINTS" id="PR00033">
    <property type="entry name" value="HTHASNC"/>
</dbReference>
<dbReference type="EMBL" id="JACHVP010000005">
    <property type="protein sequence ID" value="MBB2969106.1"/>
    <property type="molecule type" value="Genomic_DNA"/>
</dbReference>
<dbReference type="InterPro" id="IPR036390">
    <property type="entry name" value="WH_DNA-bd_sf"/>
</dbReference>
<evidence type="ECO:0000259" key="4">
    <source>
        <dbReference type="PROSITE" id="PS50956"/>
    </source>
</evidence>
<protein>
    <submittedName>
        <fullName evidence="5">DNA-binding Lrp family transcriptional regulator</fullName>
    </submittedName>
</protein>
<dbReference type="GO" id="GO:0043565">
    <property type="term" value="F:sequence-specific DNA binding"/>
    <property type="evidence" value="ECO:0007669"/>
    <property type="project" value="InterPro"/>
</dbReference>
<keyword evidence="6" id="KW-1185">Reference proteome</keyword>
<dbReference type="InterPro" id="IPR019888">
    <property type="entry name" value="Tscrpt_reg_AsnC-like"/>
</dbReference>
<comment type="caution">
    <text evidence="5">The sequence shown here is derived from an EMBL/GenBank/DDBJ whole genome shotgun (WGS) entry which is preliminary data.</text>
</comment>
<keyword evidence="2 5" id="KW-0238">DNA-binding</keyword>
<dbReference type="Pfam" id="PF13404">
    <property type="entry name" value="HTH_AsnC-type"/>
    <property type="match status" value="2"/>
</dbReference>
<dbReference type="InterPro" id="IPR011008">
    <property type="entry name" value="Dimeric_a/b-barrel"/>
</dbReference>
<proteinExistence type="predicted"/>
<evidence type="ECO:0000256" key="1">
    <source>
        <dbReference type="ARBA" id="ARBA00023015"/>
    </source>
</evidence>
<keyword evidence="3" id="KW-0804">Transcription</keyword>
<evidence type="ECO:0000256" key="2">
    <source>
        <dbReference type="ARBA" id="ARBA00023125"/>
    </source>
</evidence>
<evidence type="ECO:0000313" key="5">
    <source>
        <dbReference type="EMBL" id="MBB2969106.1"/>
    </source>
</evidence>
<dbReference type="GO" id="GO:0043200">
    <property type="term" value="P:response to amino acid"/>
    <property type="evidence" value="ECO:0007669"/>
    <property type="project" value="TreeGrafter"/>
</dbReference>
<keyword evidence="1" id="KW-0805">Transcription regulation</keyword>
<dbReference type="AlphaFoldDB" id="A0A7W4V0T3"/>
<dbReference type="RefSeq" id="WP_021763073.1">
    <property type="nucleotide sequence ID" value="NZ_JACHVP010000005.1"/>
</dbReference>
<name>A0A7W4V0T3_LEIAQ</name>
<dbReference type="PANTHER" id="PTHR30154">
    <property type="entry name" value="LEUCINE-RESPONSIVE REGULATORY PROTEIN"/>
    <property type="match status" value="1"/>
</dbReference>
<dbReference type="InterPro" id="IPR036388">
    <property type="entry name" value="WH-like_DNA-bd_sf"/>
</dbReference>
<dbReference type="PROSITE" id="PS50956">
    <property type="entry name" value="HTH_ASNC_2"/>
    <property type="match status" value="1"/>
</dbReference>
<dbReference type="SUPFAM" id="SSF54909">
    <property type="entry name" value="Dimeric alpha+beta barrel"/>
    <property type="match status" value="1"/>
</dbReference>
<dbReference type="SUPFAM" id="SSF46785">
    <property type="entry name" value="Winged helix' DNA-binding domain"/>
    <property type="match status" value="1"/>
</dbReference>
<evidence type="ECO:0000256" key="3">
    <source>
        <dbReference type="ARBA" id="ARBA00023163"/>
    </source>
</evidence>
<gene>
    <name evidence="5" type="ORF">FHX33_003888</name>
</gene>
<dbReference type="InterPro" id="IPR000485">
    <property type="entry name" value="AsnC-type_HTH_dom"/>
</dbReference>
<dbReference type="InterPro" id="IPR019885">
    <property type="entry name" value="Tscrpt_reg_HTH_AsnC-type_CS"/>
</dbReference>
<dbReference type="Proteomes" id="UP000538196">
    <property type="component" value="Unassembled WGS sequence"/>
</dbReference>
<reference evidence="5 6" key="1">
    <citation type="submission" date="2020-08" db="EMBL/GenBank/DDBJ databases">
        <title>Sequencing the genomes of 1000 actinobacteria strains.</title>
        <authorList>
            <person name="Klenk H.-P."/>
        </authorList>
    </citation>
    <scope>NUCLEOTIDE SEQUENCE [LARGE SCALE GENOMIC DNA]</scope>
    <source>
        <strain evidence="5 6">DSM 20146</strain>
    </source>
</reference>
<sequence>MAISTDFDELDSRIAAALQANGRASWGLIAKVIDAPVRTIARRGQRLLDVGAVRVSTYLDTTMVGDARPLVIQIGTRPGRAVAVAQALATRPDASSVSVLESGADVICQLMPRTPEESARLVVEELPELDHLVSVRVGTVLKFFRSGFDWTAIPLPPAVLAQLRNGEEPAPRASGRVALSADDDRLVAVLAEDGRATASDVAERIGVTPPTVKRRLDALLGAGVLHVRTEISPALHGLRVEALTWLQVSPDRVEAVGEALGRHPSVRFCAACTGATQLLVDCVVEDEHALYRFLTEDVAALGVTAAQTSVVLAPVRRGPMLVAELPDVADL</sequence>
<dbReference type="Gene3D" id="1.10.10.10">
    <property type="entry name" value="Winged helix-like DNA-binding domain superfamily/Winged helix DNA-binding domain"/>
    <property type="match status" value="2"/>
</dbReference>
<dbReference type="InterPro" id="IPR019887">
    <property type="entry name" value="Tscrpt_reg_AsnC/Lrp_C"/>
</dbReference>
<feature type="domain" description="HTH asnC-type" evidence="4">
    <location>
        <begin position="185"/>
        <end position="239"/>
    </location>
</feature>
<organism evidence="5 6">
    <name type="scientific">Leifsonia aquatica</name>
    <name type="common">Corynebacterium aquaticum</name>
    <dbReference type="NCBI Taxonomy" id="144185"/>
    <lineage>
        <taxon>Bacteria</taxon>
        <taxon>Bacillati</taxon>
        <taxon>Actinomycetota</taxon>
        <taxon>Actinomycetes</taxon>
        <taxon>Micrococcales</taxon>
        <taxon>Microbacteriaceae</taxon>
        <taxon>Leifsonia</taxon>
    </lineage>
</organism>
<dbReference type="GO" id="GO:0005829">
    <property type="term" value="C:cytosol"/>
    <property type="evidence" value="ECO:0007669"/>
    <property type="project" value="TreeGrafter"/>
</dbReference>
<dbReference type="PROSITE" id="PS00519">
    <property type="entry name" value="HTH_ASNC_1"/>
    <property type="match status" value="1"/>
</dbReference>